<dbReference type="EMBL" id="LNXY01000020">
    <property type="protein sequence ID" value="KTC87686.1"/>
    <property type="molecule type" value="Genomic_DNA"/>
</dbReference>
<evidence type="ECO:0000313" key="2">
    <source>
        <dbReference type="Proteomes" id="UP000054736"/>
    </source>
</evidence>
<dbReference type="AlphaFoldDB" id="A0A0W0SWH5"/>
<sequence length="323" mass="36441">MKRPPSGFKGPLQTGRALTPKDMEELANVNAKLITQLIHSHEESDPKLSVLDNIESLLTGSIRLTDAAQRKLISEFISKSEFVKETDAKVQAVLKRINNLLTTTPLPPLPKPTMPLSEIEQEKLRRYILDNPGDFQGNNSEGKLYWVPSDGTGGLSFEAIDQDTIKVFVHPYRKLTYKPIGEFSLDVKTAKEYINNPKKKVSEEKAVPEEIEKFDERAKTPPRQRLNLFFESVTPPLMVSEEERSLAAKCIVRNWRDYIDKGVKSDGTSKVSIKSQPQNNEFSLIVSYPGWVGLKTQVFSISPADIKNLAAEELQYQQSKKPK</sequence>
<protein>
    <submittedName>
        <fullName evidence="1">Uncharacterized protein</fullName>
    </submittedName>
</protein>
<dbReference type="OrthoDB" id="9901402at2"/>
<dbReference type="Proteomes" id="UP000054736">
    <property type="component" value="Unassembled WGS sequence"/>
</dbReference>
<organism evidence="1 2">
    <name type="scientific">Legionella drozanskii LLAP-1</name>
    <dbReference type="NCBI Taxonomy" id="1212489"/>
    <lineage>
        <taxon>Bacteria</taxon>
        <taxon>Pseudomonadati</taxon>
        <taxon>Pseudomonadota</taxon>
        <taxon>Gammaproteobacteria</taxon>
        <taxon>Legionellales</taxon>
        <taxon>Legionellaceae</taxon>
        <taxon>Legionella</taxon>
    </lineage>
</organism>
<keyword evidence="2" id="KW-1185">Reference proteome</keyword>
<evidence type="ECO:0000313" key="1">
    <source>
        <dbReference type="EMBL" id="KTC87686.1"/>
    </source>
</evidence>
<gene>
    <name evidence="1" type="ORF">Ldro_1305</name>
</gene>
<comment type="caution">
    <text evidence="1">The sequence shown here is derived from an EMBL/GenBank/DDBJ whole genome shotgun (WGS) entry which is preliminary data.</text>
</comment>
<dbReference type="RefSeq" id="WP_058495603.1">
    <property type="nucleotide sequence ID" value="NZ_CAAAIU010000002.1"/>
</dbReference>
<dbReference type="PATRIC" id="fig|1212489.4.peg.1376"/>
<name>A0A0W0SWH5_9GAMM</name>
<accession>A0A0W0SWH5</accession>
<reference evidence="1 2" key="1">
    <citation type="submission" date="2015-11" db="EMBL/GenBank/DDBJ databases">
        <title>Genomic analysis of 38 Legionella species identifies large and diverse effector repertoires.</title>
        <authorList>
            <person name="Burstein D."/>
            <person name="Amaro F."/>
            <person name="Zusman T."/>
            <person name="Lifshitz Z."/>
            <person name="Cohen O."/>
            <person name="Gilbert J.A."/>
            <person name="Pupko T."/>
            <person name="Shuman H.A."/>
            <person name="Segal G."/>
        </authorList>
    </citation>
    <scope>NUCLEOTIDE SEQUENCE [LARGE SCALE GENOMIC DNA]</scope>
    <source>
        <strain evidence="1 2">ATCC 700990</strain>
    </source>
</reference>
<dbReference type="STRING" id="1212489.Ldro_1305"/>
<proteinExistence type="predicted"/>